<dbReference type="InParanoid" id="F4R7T7"/>
<dbReference type="GeneID" id="18935708"/>
<dbReference type="KEGG" id="mlr:MELLADRAFT_90870"/>
<dbReference type="AlphaFoldDB" id="F4R7T7"/>
<reference evidence="2" key="1">
    <citation type="journal article" date="2011" name="Proc. Natl. Acad. Sci. U.S.A.">
        <title>Obligate biotrophy features unraveled by the genomic analysis of rust fungi.</title>
        <authorList>
            <person name="Duplessis S."/>
            <person name="Cuomo C.A."/>
            <person name="Lin Y.-C."/>
            <person name="Aerts A."/>
            <person name="Tisserant E."/>
            <person name="Veneault-Fourrey C."/>
            <person name="Joly D.L."/>
            <person name="Hacquard S."/>
            <person name="Amselem J."/>
            <person name="Cantarel B.L."/>
            <person name="Chiu R."/>
            <person name="Coutinho P.M."/>
            <person name="Feau N."/>
            <person name="Field M."/>
            <person name="Frey P."/>
            <person name="Gelhaye E."/>
            <person name="Goldberg J."/>
            <person name="Grabherr M.G."/>
            <person name="Kodira C.D."/>
            <person name="Kohler A."/>
            <person name="Kuees U."/>
            <person name="Lindquist E.A."/>
            <person name="Lucas S.M."/>
            <person name="Mago R."/>
            <person name="Mauceli E."/>
            <person name="Morin E."/>
            <person name="Murat C."/>
            <person name="Pangilinan J.L."/>
            <person name="Park R."/>
            <person name="Pearson M."/>
            <person name="Quesneville H."/>
            <person name="Rouhier N."/>
            <person name="Sakthikumar S."/>
            <person name="Salamov A.A."/>
            <person name="Schmutz J."/>
            <person name="Selles B."/>
            <person name="Shapiro H."/>
            <person name="Tanguay P."/>
            <person name="Tuskan G.A."/>
            <person name="Henrissat B."/>
            <person name="Van de Peer Y."/>
            <person name="Rouze P."/>
            <person name="Ellis J.G."/>
            <person name="Dodds P.N."/>
            <person name="Schein J.E."/>
            <person name="Zhong S."/>
            <person name="Hamelin R.C."/>
            <person name="Grigoriev I.V."/>
            <person name="Szabo L.J."/>
            <person name="Martin F."/>
        </authorList>
    </citation>
    <scope>NUCLEOTIDE SEQUENCE [LARGE SCALE GENOMIC DNA]</scope>
    <source>
        <strain evidence="2">98AG31 / pathotype 3-4-7</strain>
    </source>
</reference>
<evidence type="ECO:0000313" key="1">
    <source>
        <dbReference type="EMBL" id="EGG11372.1"/>
    </source>
</evidence>
<name>F4R7T7_MELLP</name>
<dbReference type="Proteomes" id="UP000001072">
    <property type="component" value="Unassembled WGS sequence"/>
</dbReference>
<protein>
    <submittedName>
        <fullName evidence="1">Uncharacterized protein</fullName>
    </submittedName>
</protein>
<dbReference type="InterPro" id="IPR032675">
    <property type="entry name" value="LRR_dom_sf"/>
</dbReference>
<dbReference type="VEuPathDB" id="FungiDB:MELLADRAFT_90870"/>
<dbReference type="SUPFAM" id="SSF52047">
    <property type="entry name" value="RNI-like"/>
    <property type="match status" value="1"/>
</dbReference>
<dbReference type="RefSeq" id="XP_007405007.1">
    <property type="nucleotide sequence ID" value="XM_007404945.1"/>
</dbReference>
<gene>
    <name evidence="1" type="ORF">MELLADRAFT_90870</name>
</gene>
<keyword evidence="2" id="KW-1185">Reference proteome</keyword>
<proteinExistence type="predicted"/>
<evidence type="ECO:0000313" key="2">
    <source>
        <dbReference type="Proteomes" id="UP000001072"/>
    </source>
</evidence>
<dbReference type="EMBL" id="GL883092">
    <property type="protein sequence ID" value="EGG11372.1"/>
    <property type="molecule type" value="Genomic_DNA"/>
</dbReference>
<accession>F4R7T7</accession>
<dbReference type="OrthoDB" id="10652013at2759"/>
<dbReference type="HOGENOM" id="CLU_038719_1_0_1"/>
<dbReference type="Gene3D" id="3.80.10.10">
    <property type="entry name" value="Ribonuclease Inhibitor"/>
    <property type="match status" value="1"/>
</dbReference>
<sequence>MDWCVPSQVWGTLSILFSFAINTHLRLKIIKYSIVQINVMDARYWYNHKQPGIATETYCSPEFVYRLHDIAKCIPQLKQTGENFSVWEKHLKVMIGVLTGSSVYLLDELHKHDPKFNRAVLTLIFWSIDEQLQQDLNIDGSAGDVFQFLAGRFRSNPSSQSILARADVPEEVLENIVNIVYHQSFDEKSQLTERKQERMSQILQKDHDHQVYSDHGGPPILDTFQTLAVVNRKFYRLCLPKLWQHLQFPSALPAHMSLWTEGILLRHGQLVKSFAFELEDLTLEDKELSELERSIHDNTDPYGNIRHVIRNGIGLVNIEKIFRACPSINSVEINITEVVDQADLFTAITVRLKGLLSLLPQLQHLALMDYAYASLPGAYVIDLLKKLPSLVSLGLNAFEFGAEASTEESLGWNLAQHQNLRKLRRENVTCKDQTWTLNSWPQRLTTLELSSCTGLTAGMVQKILSGSAPFLTRLTIYLDRCQDKSHVNDSTDLPALKHLVLDGGAGFGLLTSFKGCKDLELIQYRRKLYNNQWDTVKHFLSTNTWPNLLVLGLSHSATSTNRSNSIVLTKKDVDELWNSFKIKLLIN</sequence>
<organism evidence="2">
    <name type="scientific">Melampsora larici-populina (strain 98AG31 / pathotype 3-4-7)</name>
    <name type="common">Poplar leaf rust fungus</name>
    <dbReference type="NCBI Taxonomy" id="747676"/>
    <lineage>
        <taxon>Eukaryota</taxon>
        <taxon>Fungi</taxon>
        <taxon>Dikarya</taxon>
        <taxon>Basidiomycota</taxon>
        <taxon>Pucciniomycotina</taxon>
        <taxon>Pucciniomycetes</taxon>
        <taxon>Pucciniales</taxon>
        <taxon>Melampsoraceae</taxon>
        <taxon>Melampsora</taxon>
    </lineage>
</organism>